<organism evidence="9 10">
    <name type="scientific">Candolleomyces eurysporus</name>
    <dbReference type="NCBI Taxonomy" id="2828524"/>
    <lineage>
        <taxon>Eukaryota</taxon>
        <taxon>Fungi</taxon>
        <taxon>Dikarya</taxon>
        <taxon>Basidiomycota</taxon>
        <taxon>Agaricomycotina</taxon>
        <taxon>Agaricomycetes</taxon>
        <taxon>Agaricomycetidae</taxon>
        <taxon>Agaricales</taxon>
        <taxon>Agaricineae</taxon>
        <taxon>Psathyrellaceae</taxon>
        <taxon>Candolleomyces</taxon>
    </lineage>
</organism>
<feature type="non-terminal residue" evidence="9">
    <location>
        <position position="227"/>
    </location>
</feature>
<dbReference type="InterPro" id="IPR036396">
    <property type="entry name" value="Cyt_P450_sf"/>
</dbReference>
<protein>
    <recommendedName>
        <fullName evidence="11">Cytochrome P450</fullName>
    </recommendedName>
</protein>
<keyword evidence="5" id="KW-0479">Metal-binding</keyword>
<dbReference type="GO" id="GO:0004497">
    <property type="term" value="F:monooxygenase activity"/>
    <property type="evidence" value="ECO:0007669"/>
    <property type="project" value="UniProtKB-KW"/>
</dbReference>
<dbReference type="Proteomes" id="UP001140091">
    <property type="component" value="Unassembled WGS sequence"/>
</dbReference>
<evidence type="ECO:0000256" key="2">
    <source>
        <dbReference type="ARBA" id="ARBA00005179"/>
    </source>
</evidence>
<dbReference type="GO" id="GO:0016705">
    <property type="term" value="F:oxidoreductase activity, acting on paired donors, with incorporation or reduction of molecular oxygen"/>
    <property type="evidence" value="ECO:0007669"/>
    <property type="project" value="InterPro"/>
</dbReference>
<evidence type="ECO:0000256" key="4">
    <source>
        <dbReference type="ARBA" id="ARBA00022617"/>
    </source>
</evidence>
<evidence type="ECO:0000313" key="9">
    <source>
        <dbReference type="EMBL" id="KAJ2934965.1"/>
    </source>
</evidence>
<proteinExistence type="inferred from homology"/>
<comment type="caution">
    <text evidence="9">The sequence shown here is derived from an EMBL/GenBank/DDBJ whole genome shotgun (WGS) entry which is preliminary data.</text>
</comment>
<dbReference type="InterPro" id="IPR001128">
    <property type="entry name" value="Cyt_P450"/>
</dbReference>
<evidence type="ECO:0000256" key="6">
    <source>
        <dbReference type="ARBA" id="ARBA00023002"/>
    </source>
</evidence>
<sequence>MGGFIVSLAYGIPVKARGDPHLEFSELSIRTVTEVSTPGSNFVDVLPFLKHIPAWFPGAGFQRKARELYYMSDKFRSSPFDKAVSNLGTSLNRPSFVSVALGAIDENSVDAEHQKQLVKDTAAMFYGAGTDTIVASILSWIWVMLKHPHIQARVHDELNNVLNGRLPDFEDQDKLPYLMSTLMESMRLAPPGPLGIPHRSTEDDVYGDYFIPKDSIIIPNIWYEAPV</sequence>
<dbReference type="EMBL" id="JANBPK010000707">
    <property type="protein sequence ID" value="KAJ2934965.1"/>
    <property type="molecule type" value="Genomic_DNA"/>
</dbReference>
<evidence type="ECO:0000256" key="8">
    <source>
        <dbReference type="ARBA" id="ARBA00023033"/>
    </source>
</evidence>
<evidence type="ECO:0000256" key="3">
    <source>
        <dbReference type="ARBA" id="ARBA00010617"/>
    </source>
</evidence>
<dbReference type="GO" id="GO:0005506">
    <property type="term" value="F:iron ion binding"/>
    <property type="evidence" value="ECO:0007669"/>
    <property type="project" value="InterPro"/>
</dbReference>
<comment type="cofactor">
    <cofactor evidence="1">
        <name>heme</name>
        <dbReference type="ChEBI" id="CHEBI:30413"/>
    </cofactor>
</comment>
<dbReference type="InterPro" id="IPR002401">
    <property type="entry name" value="Cyt_P450_E_grp-I"/>
</dbReference>
<dbReference type="InterPro" id="IPR050364">
    <property type="entry name" value="Cytochrome_P450_fung"/>
</dbReference>
<keyword evidence="4" id="KW-0349">Heme</keyword>
<dbReference type="PANTHER" id="PTHR46300:SF7">
    <property type="entry name" value="P450, PUTATIVE (EUROFUNG)-RELATED"/>
    <property type="match status" value="1"/>
</dbReference>
<evidence type="ECO:0000313" key="10">
    <source>
        <dbReference type="Proteomes" id="UP001140091"/>
    </source>
</evidence>
<dbReference type="PRINTS" id="PR00463">
    <property type="entry name" value="EP450I"/>
</dbReference>
<name>A0A9W8JHV3_9AGAR</name>
<keyword evidence="6" id="KW-0560">Oxidoreductase</keyword>
<evidence type="ECO:0008006" key="11">
    <source>
        <dbReference type="Google" id="ProtNLM"/>
    </source>
</evidence>
<dbReference type="SUPFAM" id="SSF48264">
    <property type="entry name" value="Cytochrome P450"/>
    <property type="match status" value="1"/>
</dbReference>
<dbReference type="AlphaFoldDB" id="A0A9W8JHV3"/>
<evidence type="ECO:0000256" key="5">
    <source>
        <dbReference type="ARBA" id="ARBA00022723"/>
    </source>
</evidence>
<evidence type="ECO:0000256" key="7">
    <source>
        <dbReference type="ARBA" id="ARBA00023004"/>
    </source>
</evidence>
<comment type="similarity">
    <text evidence="3">Belongs to the cytochrome P450 family.</text>
</comment>
<evidence type="ECO:0000256" key="1">
    <source>
        <dbReference type="ARBA" id="ARBA00001971"/>
    </source>
</evidence>
<dbReference type="Gene3D" id="1.10.630.10">
    <property type="entry name" value="Cytochrome P450"/>
    <property type="match status" value="1"/>
</dbReference>
<dbReference type="OrthoDB" id="2789670at2759"/>
<comment type="pathway">
    <text evidence="2">Secondary metabolite biosynthesis.</text>
</comment>
<gene>
    <name evidence="9" type="ORF">H1R20_g2107</name>
</gene>
<accession>A0A9W8JHV3</accession>
<keyword evidence="7" id="KW-0408">Iron</keyword>
<reference evidence="9" key="1">
    <citation type="submission" date="2022-06" db="EMBL/GenBank/DDBJ databases">
        <title>Genome Sequence of Candolleomyces eurysporus.</title>
        <authorList>
            <person name="Buettner E."/>
        </authorList>
    </citation>
    <scope>NUCLEOTIDE SEQUENCE</scope>
    <source>
        <strain evidence="9">VTCC 930004</strain>
    </source>
</reference>
<dbReference type="Pfam" id="PF00067">
    <property type="entry name" value="p450"/>
    <property type="match status" value="1"/>
</dbReference>
<dbReference type="GO" id="GO:0020037">
    <property type="term" value="F:heme binding"/>
    <property type="evidence" value="ECO:0007669"/>
    <property type="project" value="InterPro"/>
</dbReference>
<dbReference type="PANTHER" id="PTHR46300">
    <property type="entry name" value="P450, PUTATIVE (EUROFUNG)-RELATED-RELATED"/>
    <property type="match status" value="1"/>
</dbReference>
<keyword evidence="8" id="KW-0503">Monooxygenase</keyword>
<keyword evidence="10" id="KW-1185">Reference proteome</keyword>